<evidence type="ECO:0000259" key="3">
    <source>
        <dbReference type="PROSITE" id="PS50263"/>
    </source>
</evidence>
<dbReference type="InterPro" id="IPR003010">
    <property type="entry name" value="C-N_Hydrolase"/>
</dbReference>
<dbReference type="Pfam" id="PF00795">
    <property type="entry name" value="CN_hydrolase"/>
    <property type="match status" value="1"/>
</dbReference>
<dbReference type="GO" id="GO:0006107">
    <property type="term" value="P:oxaloacetate metabolic process"/>
    <property type="evidence" value="ECO:0007669"/>
    <property type="project" value="TreeGrafter"/>
</dbReference>
<reference evidence="4" key="1">
    <citation type="submission" date="2017-05" db="EMBL/GenBank/DDBJ databases">
        <authorList>
            <person name="Varghese N."/>
            <person name="Submissions S."/>
        </authorList>
    </citation>
    <scope>NUCLEOTIDE SEQUENCE</scope>
    <source>
        <strain evidence="4">Su22</strain>
    </source>
</reference>
<evidence type="ECO:0000313" key="5">
    <source>
        <dbReference type="Proteomes" id="UP001158066"/>
    </source>
</evidence>
<organism evidence="4 5">
    <name type="scientific">Anoxynatronum buryatiense</name>
    <dbReference type="NCBI Taxonomy" id="489973"/>
    <lineage>
        <taxon>Bacteria</taxon>
        <taxon>Bacillati</taxon>
        <taxon>Bacillota</taxon>
        <taxon>Clostridia</taxon>
        <taxon>Eubacteriales</taxon>
        <taxon>Clostridiaceae</taxon>
        <taxon>Anoxynatronum</taxon>
    </lineage>
</organism>
<dbReference type="InterPro" id="IPR036526">
    <property type="entry name" value="C-N_Hydrolase_sf"/>
</dbReference>
<dbReference type="GO" id="GO:0006528">
    <property type="term" value="P:asparagine metabolic process"/>
    <property type="evidence" value="ECO:0007669"/>
    <property type="project" value="TreeGrafter"/>
</dbReference>
<dbReference type="PANTHER" id="PTHR23088:SF30">
    <property type="entry name" value="OMEGA-AMIDASE NIT2"/>
    <property type="match status" value="1"/>
</dbReference>
<keyword evidence="5" id="KW-1185">Reference proteome</keyword>
<evidence type="ECO:0000313" key="4">
    <source>
        <dbReference type="EMBL" id="SMP40450.1"/>
    </source>
</evidence>
<name>A0AA45WTU3_9CLOT</name>
<dbReference type="SUPFAM" id="SSF56317">
    <property type="entry name" value="Carbon-nitrogen hydrolase"/>
    <property type="match status" value="1"/>
</dbReference>
<proteinExistence type="inferred from homology"/>
<keyword evidence="2" id="KW-0378">Hydrolase</keyword>
<dbReference type="InterPro" id="IPR045254">
    <property type="entry name" value="Nit1/2_C-N_Hydrolase"/>
</dbReference>
<comment type="similarity">
    <text evidence="1">Belongs to the carbon-nitrogen hydrolase superfamily. NIT1/NIT2 family.</text>
</comment>
<dbReference type="EMBL" id="FXUF01000001">
    <property type="protein sequence ID" value="SMP40450.1"/>
    <property type="molecule type" value="Genomic_DNA"/>
</dbReference>
<dbReference type="AlphaFoldDB" id="A0AA45WTU3"/>
<comment type="caution">
    <text evidence="4">The sequence shown here is derived from an EMBL/GenBank/DDBJ whole genome shotgun (WGS) entry which is preliminary data.</text>
</comment>
<gene>
    <name evidence="4" type="ORF">SAMN06296020_101384</name>
</gene>
<evidence type="ECO:0000256" key="2">
    <source>
        <dbReference type="ARBA" id="ARBA00022801"/>
    </source>
</evidence>
<protein>
    <submittedName>
        <fullName evidence="4">Predicted amidohydrolase</fullName>
    </submittedName>
</protein>
<feature type="domain" description="CN hydrolase" evidence="3">
    <location>
        <begin position="4"/>
        <end position="249"/>
    </location>
</feature>
<dbReference type="GO" id="GO:0050152">
    <property type="term" value="F:omega-amidase activity"/>
    <property type="evidence" value="ECO:0007669"/>
    <property type="project" value="TreeGrafter"/>
</dbReference>
<sequence>MKTVNLSVCQMMVVENKEDNLKKAESMIRRSVLENKANLVVLPEIFNGPYSIEAMQATAEPEGGPTTQLLSRLAAELNIVVVGGSIAEAADDRIYNTAFIYNEVGERVGRHRKMHLFDVNIVGGVSFQESSIVAPGNDVTVVETSLGKIGVAICYDMRFPELMRLMTLQGAEMIVVPAAFNTTTGPAHWKDTIKMRAVDNQVFFAAASPARNLASDYHAYGFSQVVDPWGTVLAETDETEGIITATLNPQRLTAVREQLPLLKHRRTDLYELKECQ</sequence>
<dbReference type="Gene3D" id="3.60.110.10">
    <property type="entry name" value="Carbon-nitrogen hydrolase"/>
    <property type="match status" value="1"/>
</dbReference>
<dbReference type="Proteomes" id="UP001158066">
    <property type="component" value="Unassembled WGS sequence"/>
</dbReference>
<dbReference type="PROSITE" id="PS01227">
    <property type="entry name" value="UPF0012"/>
    <property type="match status" value="1"/>
</dbReference>
<evidence type="ECO:0000256" key="1">
    <source>
        <dbReference type="ARBA" id="ARBA00010613"/>
    </source>
</evidence>
<dbReference type="CDD" id="cd07572">
    <property type="entry name" value="nit"/>
    <property type="match status" value="1"/>
</dbReference>
<dbReference type="PROSITE" id="PS50263">
    <property type="entry name" value="CN_HYDROLASE"/>
    <property type="match status" value="1"/>
</dbReference>
<accession>A0AA45WTU3</accession>
<dbReference type="PANTHER" id="PTHR23088">
    <property type="entry name" value="NITRILASE-RELATED"/>
    <property type="match status" value="1"/>
</dbReference>
<dbReference type="InterPro" id="IPR001110">
    <property type="entry name" value="UPF0012_CS"/>
</dbReference>
<dbReference type="GO" id="GO:0006541">
    <property type="term" value="P:glutamine metabolic process"/>
    <property type="evidence" value="ECO:0007669"/>
    <property type="project" value="TreeGrafter"/>
</dbReference>